<dbReference type="FunFam" id="3.30.1370.70:FF:000004">
    <property type="entry name" value="HIRA-interacting protein 5, putative"/>
    <property type="match status" value="1"/>
</dbReference>
<feature type="compositionally biased region" description="Polar residues" evidence="2">
    <location>
        <begin position="198"/>
        <end position="212"/>
    </location>
</feature>
<dbReference type="InterPro" id="IPR034904">
    <property type="entry name" value="FSCA_dom_sf"/>
</dbReference>
<evidence type="ECO:0000313" key="5">
    <source>
        <dbReference type="Proteomes" id="UP000038009"/>
    </source>
</evidence>
<dbReference type="Pfam" id="PF01106">
    <property type="entry name" value="NifU"/>
    <property type="match status" value="1"/>
</dbReference>
<dbReference type="GO" id="GO:0051536">
    <property type="term" value="F:iron-sulfur cluster binding"/>
    <property type="evidence" value="ECO:0007669"/>
    <property type="project" value="InterPro"/>
</dbReference>
<dbReference type="Proteomes" id="UP000038009">
    <property type="component" value="Unassembled WGS sequence"/>
</dbReference>
<feature type="region of interest" description="Disordered" evidence="2">
    <location>
        <begin position="184"/>
        <end position="231"/>
    </location>
</feature>
<dbReference type="GO" id="GO:0005739">
    <property type="term" value="C:mitochondrion"/>
    <property type="evidence" value="ECO:0007669"/>
    <property type="project" value="TreeGrafter"/>
</dbReference>
<dbReference type="PANTHER" id="PTHR11178">
    <property type="entry name" value="IRON-SULFUR CLUSTER SCAFFOLD PROTEIN NFU-RELATED"/>
    <property type="match status" value="1"/>
</dbReference>
<dbReference type="Pfam" id="PF08712">
    <property type="entry name" value="Nfu_N"/>
    <property type="match status" value="1"/>
</dbReference>
<feature type="domain" description="Scaffold protein Nfu/NifU N-terminal" evidence="3">
    <location>
        <begin position="82"/>
        <end position="163"/>
    </location>
</feature>
<evidence type="ECO:0000256" key="2">
    <source>
        <dbReference type="SAM" id="MobiDB-lite"/>
    </source>
</evidence>
<evidence type="ECO:0000259" key="3">
    <source>
        <dbReference type="SMART" id="SM00932"/>
    </source>
</evidence>
<feature type="region of interest" description="Disordered" evidence="2">
    <location>
        <begin position="423"/>
        <end position="473"/>
    </location>
</feature>
<dbReference type="Gene3D" id="3.30.300.130">
    <property type="entry name" value="Fe-S cluster assembly (FSCA)"/>
    <property type="match status" value="1"/>
</dbReference>
<keyword evidence="5" id="KW-1185">Reference proteome</keyword>
<evidence type="ECO:0000313" key="4">
    <source>
        <dbReference type="EMBL" id="KPI87799.1"/>
    </source>
</evidence>
<dbReference type="SMART" id="SM00932">
    <property type="entry name" value="Nfu_N"/>
    <property type="match status" value="1"/>
</dbReference>
<dbReference type="AlphaFoldDB" id="A0A0N0P6M8"/>
<dbReference type="VEuPathDB" id="TriTrypDB:Lsey_0073_0100"/>
<feature type="compositionally biased region" description="Low complexity" evidence="2">
    <location>
        <begin position="213"/>
        <end position="227"/>
    </location>
</feature>
<dbReference type="PANTHER" id="PTHR11178:SF52">
    <property type="entry name" value="PROTEIN 5, PUTATIVE-RELATED"/>
    <property type="match status" value="1"/>
</dbReference>
<name>A0A0N0P6M8_LEPSE</name>
<evidence type="ECO:0000256" key="1">
    <source>
        <dbReference type="ARBA" id="ARBA00006420"/>
    </source>
</evidence>
<dbReference type="SUPFAM" id="SSF110836">
    <property type="entry name" value="Hypothetical protein SAV1430"/>
    <property type="match status" value="1"/>
</dbReference>
<reference evidence="4 5" key="1">
    <citation type="journal article" date="2015" name="PLoS Pathog.">
        <title>Leptomonas seymouri: Adaptations to the Dixenous Life Cycle Analyzed by Genome Sequencing, Transcriptome Profiling and Co-infection with Leishmania donovani.</title>
        <authorList>
            <person name="Kraeva N."/>
            <person name="Butenko A."/>
            <person name="Hlavacova J."/>
            <person name="Kostygov A."/>
            <person name="Myskova J."/>
            <person name="Grybchuk D."/>
            <person name="Lestinova T."/>
            <person name="Votypka J."/>
            <person name="Volf P."/>
            <person name="Opperdoes F."/>
            <person name="Flegontov P."/>
            <person name="Lukes J."/>
            <person name="Yurchenko V."/>
        </authorList>
    </citation>
    <scope>NUCLEOTIDE SEQUENCE [LARGE SCALE GENOMIC DNA]</scope>
    <source>
        <strain evidence="4 5">ATCC 30220</strain>
    </source>
</reference>
<dbReference type="InterPro" id="IPR014824">
    <property type="entry name" value="Nfu/NifU_N"/>
</dbReference>
<feature type="compositionally biased region" description="Basic and acidic residues" evidence="2">
    <location>
        <begin position="443"/>
        <end position="465"/>
    </location>
</feature>
<dbReference type="GO" id="GO:0005506">
    <property type="term" value="F:iron ion binding"/>
    <property type="evidence" value="ECO:0007669"/>
    <property type="project" value="InterPro"/>
</dbReference>
<organism evidence="4 5">
    <name type="scientific">Leptomonas seymouri</name>
    <dbReference type="NCBI Taxonomy" id="5684"/>
    <lineage>
        <taxon>Eukaryota</taxon>
        <taxon>Discoba</taxon>
        <taxon>Euglenozoa</taxon>
        <taxon>Kinetoplastea</taxon>
        <taxon>Metakinetoplastina</taxon>
        <taxon>Trypanosomatida</taxon>
        <taxon>Trypanosomatidae</taxon>
        <taxon>Leishmaniinae</taxon>
        <taxon>Leptomonas</taxon>
    </lineage>
</organism>
<accession>A0A0N0P6M8</accession>
<comment type="caution">
    <text evidence="4">The sequence shown here is derived from an EMBL/GenBank/DDBJ whole genome shotgun (WGS) entry which is preliminary data.</text>
</comment>
<protein>
    <recommendedName>
        <fullName evidence="3">Scaffold protein Nfu/NifU N-terminal domain-containing protein</fullName>
    </recommendedName>
</protein>
<dbReference type="EMBL" id="LJSK01000073">
    <property type="protein sequence ID" value="KPI87799.1"/>
    <property type="molecule type" value="Genomic_DNA"/>
</dbReference>
<gene>
    <name evidence="4" type="ORF">ABL78_3098</name>
</gene>
<sequence length="473" mass="50729">MRGRGSFVVRRRAAPVRLISTSCFSSAAAVGLRAKPHAPLRFSPFRRCSGAMMRRANLCTNTHSTFAERAASDWVVPSSIFVRFQPTPNDACYKFYVDDMAFLPPGVHTMMFDSTNSYQSPLAHTLLEALPMVEEVTIGASFVTVRRVEEADAKAAARFFAMRFHGVQAGQMVDESAAAARSQALQQHVNDVREETKGSANPAATAQSLGNCSSASPKAASCSPEPSGFAEEAPIELGGFTVSPSAQDEQIDESAVEALITSTDWSELKLLVSALLTDHIGSGSPHVDPSVPNPHADTVPEEGDSEVVLMIKELVATTIRPQLQDDGGDLRFVGFDADCGEVRVELLGACRTCKSSKTTLVDLIERTTRHWIPEVKAVTDVLRTVSLSQRYAEESVAEAGYDLSVTGLLQSMELQQSGVIEPGEETSQTVQFTPSSSNGAPDRGYRIVREVKASARGQGDGRDVVASEGASSP</sequence>
<dbReference type="InterPro" id="IPR001075">
    <property type="entry name" value="NIF_FeS_clus_asmbl_NifU_C"/>
</dbReference>
<dbReference type="OMA" id="DHICSGN"/>
<comment type="similarity">
    <text evidence="1">Belongs to the NifU family.</text>
</comment>
<dbReference type="InterPro" id="IPR036498">
    <property type="entry name" value="Nfu/NifU_N_sf"/>
</dbReference>
<dbReference type="OrthoDB" id="565552at2759"/>
<dbReference type="GO" id="GO:0016226">
    <property type="term" value="P:iron-sulfur cluster assembly"/>
    <property type="evidence" value="ECO:0007669"/>
    <property type="project" value="InterPro"/>
</dbReference>
<feature type="compositionally biased region" description="Polar residues" evidence="2">
    <location>
        <begin position="425"/>
        <end position="439"/>
    </location>
</feature>
<dbReference type="Gene3D" id="3.30.1370.70">
    <property type="entry name" value="Scaffold protein Nfu/NifU, N-terminal domain"/>
    <property type="match status" value="1"/>
</dbReference>
<dbReference type="SUPFAM" id="SSF117916">
    <property type="entry name" value="Fe-S cluster assembly (FSCA) domain-like"/>
    <property type="match status" value="1"/>
</dbReference>
<proteinExistence type="inferred from homology"/>